<dbReference type="InterPro" id="IPR011994">
    <property type="entry name" value="Cytidylate_kinase_dom"/>
</dbReference>
<evidence type="ECO:0000313" key="11">
    <source>
        <dbReference type="Proteomes" id="UP001594288"/>
    </source>
</evidence>
<evidence type="ECO:0000256" key="3">
    <source>
        <dbReference type="ARBA" id="ARBA00022741"/>
    </source>
</evidence>
<keyword evidence="11" id="KW-1185">Reference proteome</keyword>
<evidence type="ECO:0000313" key="10">
    <source>
        <dbReference type="EMBL" id="MFC1800393.1"/>
    </source>
</evidence>
<protein>
    <recommendedName>
        <fullName evidence="8">Cytidylate kinase</fullName>
        <shortName evidence="8">CK</shortName>
        <ecNumber evidence="8">2.7.4.25</ecNumber>
    </recommendedName>
    <alternativeName>
        <fullName evidence="8">Cytidine monophosphate kinase</fullName>
        <shortName evidence="8">CMP kinase</shortName>
    </alternativeName>
</protein>
<keyword evidence="8" id="KW-0963">Cytoplasm</keyword>
<feature type="binding site" evidence="8">
    <location>
        <begin position="10"/>
        <end position="18"/>
    </location>
    <ligand>
        <name>ATP</name>
        <dbReference type="ChEBI" id="CHEBI:30616"/>
    </ligand>
</feature>
<dbReference type="HAMAP" id="MF_00238">
    <property type="entry name" value="Cytidyl_kinase_type1"/>
    <property type="match status" value="1"/>
</dbReference>
<dbReference type="EC" id="2.7.4.25" evidence="8"/>
<dbReference type="Pfam" id="PF02224">
    <property type="entry name" value="Cytidylate_kin"/>
    <property type="match status" value="1"/>
</dbReference>
<comment type="catalytic activity">
    <reaction evidence="6 8">
        <text>dCMP + ATP = dCDP + ADP</text>
        <dbReference type="Rhea" id="RHEA:25094"/>
        <dbReference type="ChEBI" id="CHEBI:30616"/>
        <dbReference type="ChEBI" id="CHEBI:57566"/>
        <dbReference type="ChEBI" id="CHEBI:58593"/>
        <dbReference type="ChEBI" id="CHEBI:456216"/>
        <dbReference type="EC" id="2.7.4.25"/>
    </reaction>
</comment>
<evidence type="ECO:0000256" key="4">
    <source>
        <dbReference type="ARBA" id="ARBA00022777"/>
    </source>
</evidence>
<feature type="domain" description="Cytidylate kinase" evidence="9">
    <location>
        <begin position="6"/>
        <end position="219"/>
    </location>
</feature>
<evidence type="ECO:0000256" key="2">
    <source>
        <dbReference type="ARBA" id="ARBA00022679"/>
    </source>
</evidence>
<dbReference type="SUPFAM" id="SSF52540">
    <property type="entry name" value="P-loop containing nucleoside triphosphate hydrolases"/>
    <property type="match status" value="1"/>
</dbReference>
<gene>
    <name evidence="8 10" type="primary">cmk</name>
    <name evidence="10" type="ORF">ACFL2Z_05775</name>
</gene>
<evidence type="ECO:0000256" key="1">
    <source>
        <dbReference type="ARBA" id="ARBA00009427"/>
    </source>
</evidence>
<evidence type="ECO:0000256" key="7">
    <source>
        <dbReference type="ARBA" id="ARBA00048478"/>
    </source>
</evidence>
<dbReference type="InterPro" id="IPR027417">
    <property type="entry name" value="P-loop_NTPase"/>
</dbReference>
<dbReference type="PANTHER" id="PTHR21299">
    <property type="entry name" value="CYTIDYLATE KINASE/PANTOATE-BETA-ALANINE LIGASE"/>
    <property type="match status" value="1"/>
</dbReference>
<comment type="subcellular location">
    <subcellularLocation>
        <location evidence="8">Cytoplasm</location>
    </subcellularLocation>
</comment>
<evidence type="ECO:0000256" key="8">
    <source>
        <dbReference type="HAMAP-Rule" id="MF_00238"/>
    </source>
</evidence>
<dbReference type="NCBIfam" id="TIGR00017">
    <property type="entry name" value="cmk"/>
    <property type="match status" value="1"/>
</dbReference>
<evidence type="ECO:0000259" key="9">
    <source>
        <dbReference type="Pfam" id="PF02224"/>
    </source>
</evidence>
<keyword evidence="5 8" id="KW-0067">ATP-binding</keyword>
<keyword evidence="4 8" id="KW-0418">Kinase</keyword>
<comment type="catalytic activity">
    <reaction evidence="7 8">
        <text>CMP + ATP = CDP + ADP</text>
        <dbReference type="Rhea" id="RHEA:11600"/>
        <dbReference type="ChEBI" id="CHEBI:30616"/>
        <dbReference type="ChEBI" id="CHEBI:58069"/>
        <dbReference type="ChEBI" id="CHEBI:60377"/>
        <dbReference type="ChEBI" id="CHEBI:456216"/>
        <dbReference type="EC" id="2.7.4.25"/>
    </reaction>
</comment>
<comment type="similarity">
    <text evidence="1 8">Belongs to the cytidylate kinase family. Type 1 subfamily.</text>
</comment>
<keyword evidence="2 8" id="KW-0808">Transferase</keyword>
<dbReference type="EMBL" id="JBHPEI010000145">
    <property type="protein sequence ID" value="MFC1800393.1"/>
    <property type="molecule type" value="Genomic_DNA"/>
</dbReference>
<evidence type="ECO:0000256" key="6">
    <source>
        <dbReference type="ARBA" id="ARBA00047615"/>
    </source>
</evidence>
<sequence length="224" mass="24325">MKKPVVTIDGPAGSGKSTTAKRVARKLGYTYLDTGAMYRAMTVKALKTGIDLGDPDALARQARETDIAIRPDPDGTRVILDGIDVTDEIRTPEVTQASSPVSAAEGVRKRMVELQRQVGEGGGIVAEGRDMGSVVFKDAEVKIYLDASLACRAARRKKELEAAGTLVDFDNMEKDIESRDAYDSSREHSPLVIPEGSIIVDTTDMTIEDQVDRVIQEVKKRTGE</sequence>
<dbReference type="Proteomes" id="UP001594288">
    <property type="component" value="Unassembled WGS sequence"/>
</dbReference>
<dbReference type="CDD" id="cd02020">
    <property type="entry name" value="CMPK"/>
    <property type="match status" value="1"/>
</dbReference>
<comment type="caution">
    <text evidence="10">The sequence shown here is derived from an EMBL/GenBank/DDBJ whole genome shotgun (WGS) entry which is preliminary data.</text>
</comment>
<dbReference type="PANTHER" id="PTHR21299:SF2">
    <property type="entry name" value="CYTIDYLATE KINASE"/>
    <property type="match status" value="1"/>
</dbReference>
<keyword evidence="3 8" id="KW-0547">Nucleotide-binding</keyword>
<dbReference type="Gene3D" id="3.40.50.300">
    <property type="entry name" value="P-loop containing nucleotide triphosphate hydrolases"/>
    <property type="match status" value="1"/>
</dbReference>
<organism evidence="10 11">
    <name type="scientific">Eiseniibacteriota bacterium</name>
    <dbReference type="NCBI Taxonomy" id="2212470"/>
    <lineage>
        <taxon>Bacteria</taxon>
        <taxon>Candidatus Eiseniibacteriota</taxon>
    </lineage>
</organism>
<name>A0ABV6YQP9_UNCEI</name>
<reference evidence="10 11" key="1">
    <citation type="submission" date="2024-09" db="EMBL/GenBank/DDBJ databases">
        <authorList>
            <person name="D'Angelo T."/>
        </authorList>
    </citation>
    <scope>NUCLEOTIDE SEQUENCE [LARGE SCALE GENOMIC DNA]</scope>
    <source>
        <strain evidence="10">SAG AM-311-F02</strain>
    </source>
</reference>
<dbReference type="InterPro" id="IPR003136">
    <property type="entry name" value="Cytidylate_kin"/>
</dbReference>
<proteinExistence type="inferred from homology"/>
<accession>A0ABV6YQP9</accession>
<dbReference type="GO" id="GO:0016301">
    <property type="term" value="F:kinase activity"/>
    <property type="evidence" value="ECO:0007669"/>
    <property type="project" value="UniProtKB-KW"/>
</dbReference>
<evidence type="ECO:0000256" key="5">
    <source>
        <dbReference type="ARBA" id="ARBA00022840"/>
    </source>
</evidence>